<evidence type="ECO:0000313" key="1">
    <source>
        <dbReference type="EMBL" id="VFB17947.1"/>
    </source>
</evidence>
<reference evidence="1 2" key="1">
    <citation type="submission" date="2019-02" db="EMBL/GenBank/DDBJ databases">
        <authorList>
            <consortium name="Pathogen Informatics"/>
        </authorList>
    </citation>
    <scope>NUCLEOTIDE SEQUENCE [LARGE SCALE GENOMIC DNA]</scope>
    <source>
        <strain evidence="1 2">3012STDY7103891</strain>
    </source>
</reference>
<organism evidence="1 2">
    <name type="scientific">Pseudomonas fragi</name>
    <dbReference type="NCBI Taxonomy" id="296"/>
    <lineage>
        <taxon>Bacteria</taxon>
        <taxon>Pseudomonadati</taxon>
        <taxon>Pseudomonadota</taxon>
        <taxon>Gammaproteobacteria</taxon>
        <taxon>Pseudomonadales</taxon>
        <taxon>Pseudomonadaceae</taxon>
        <taxon>Pseudomonas</taxon>
    </lineage>
</organism>
<proteinExistence type="predicted"/>
<dbReference type="EMBL" id="CAACYJ010000002">
    <property type="protein sequence ID" value="VFB17947.1"/>
    <property type="molecule type" value="Genomic_DNA"/>
</dbReference>
<dbReference type="AlphaFoldDB" id="A0A449IEM9"/>
<evidence type="ECO:0000313" key="2">
    <source>
        <dbReference type="Proteomes" id="UP000330809"/>
    </source>
</evidence>
<name>A0A449IEM9_PSEFR</name>
<accession>A0A449IEM9</accession>
<dbReference type="Proteomes" id="UP000330809">
    <property type="component" value="Unassembled WGS sequence"/>
</dbReference>
<dbReference type="RefSeq" id="WP_133143844.1">
    <property type="nucleotide sequence ID" value="NZ_CAACYJ010000002.1"/>
</dbReference>
<protein>
    <submittedName>
        <fullName evidence="1">Uncharacterized protein</fullName>
    </submittedName>
</protein>
<gene>
    <name evidence="1" type="ORF">NCTC10754_00468</name>
</gene>
<sequence length="95" mass="9935">MSSVAQLKKTSPAKPVVDFRAHAESDAILMRRSGRAMGAIAGLIGENLSRLDIEDDSDFLTPSALSGLLEAVQLLADQLAERGDDLGEIIATGGV</sequence>